<sequence>MSSAAGKSNLEAMSSPAGTMFSSLFREFSGAETGVFWDLDDCPIPNDLNPGSIYANIKSSLKDMGYSGGISIVAYSTRENINTEEFAAFNITLKQPDSLRAKLK</sequence>
<dbReference type="InterPro" id="IPR024768">
    <property type="entry name" value="Marf1"/>
</dbReference>
<reference evidence="1" key="1">
    <citation type="journal article" date="2014" name="Nat. Commun.">
        <title>The emerging biofuel crop Camelina sativa retains a highly undifferentiated hexaploid genome structure.</title>
        <authorList>
            <person name="Kagale S."/>
            <person name="Koh C."/>
            <person name="Nixon J."/>
            <person name="Bollina V."/>
            <person name="Clarke W.E."/>
            <person name="Tuteja R."/>
            <person name="Spillane C."/>
            <person name="Robinson S.J."/>
            <person name="Links M.G."/>
            <person name="Clarke C."/>
            <person name="Higgins E.E."/>
            <person name="Huebert T."/>
            <person name="Sharpe A.G."/>
            <person name="Parkin I.A."/>
        </authorList>
    </citation>
    <scope>NUCLEOTIDE SEQUENCE [LARGE SCALE GENOMIC DNA]</scope>
    <source>
        <strain evidence="1">cv. DH55</strain>
    </source>
</reference>
<dbReference type="Proteomes" id="UP000694864">
    <property type="component" value="Chromosome 4"/>
</dbReference>
<dbReference type="GeneID" id="104780412"/>
<evidence type="ECO:0000313" key="1">
    <source>
        <dbReference type="Proteomes" id="UP000694864"/>
    </source>
</evidence>
<keyword evidence="1" id="KW-1185">Reference proteome</keyword>
<proteinExistence type="predicted"/>
<protein>
    <submittedName>
        <fullName evidence="2">Uncharacterized protein LOC104780412</fullName>
    </submittedName>
</protein>
<gene>
    <name evidence="2" type="primary">LOC104780412</name>
</gene>
<dbReference type="PANTHER" id="PTHR14379:SF3">
    <property type="entry name" value="MEIOSIS REGULATOR AND MRNA STABILITY FACTOR 1"/>
    <property type="match status" value="1"/>
</dbReference>
<evidence type="ECO:0000313" key="2">
    <source>
        <dbReference type="RefSeq" id="XP_010503209.1"/>
    </source>
</evidence>
<organism evidence="1 2">
    <name type="scientific">Camelina sativa</name>
    <name type="common">False flax</name>
    <name type="synonym">Myagrum sativum</name>
    <dbReference type="NCBI Taxonomy" id="90675"/>
    <lineage>
        <taxon>Eukaryota</taxon>
        <taxon>Viridiplantae</taxon>
        <taxon>Streptophyta</taxon>
        <taxon>Embryophyta</taxon>
        <taxon>Tracheophyta</taxon>
        <taxon>Spermatophyta</taxon>
        <taxon>Magnoliopsida</taxon>
        <taxon>eudicotyledons</taxon>
        <taxon>Gunneridae</taxon>
        <taxon>Pentapetalae</taxon>
        <taxon>rosids</taxon>
        <taxon>malvids</taxon>
        <taxon>Brassicales</taxon>
        <taxon>Brassicaceae</taxon>
        <taxon>Camelineae</taxon>
        <taxon>Camelina</taxon>
    </lineage>
</organism>
<dbReference type="PANTHER" id="PTHR14379">
    <property type="entry name" value="LIMKAIN B LKAP"/>
    <property type="match status" value="1"/>
</dbReference>
<dbReference type="RefSeq" id="XP_010503209.1">
    <property type="nucleotide sequence ID" value="XM_010504907.2"/>
</dbReference>
<name>A0ABM0YMF3_CAMSA</name>
<reference evidence="2" key="2">
    <citation type="submission" date="2025-08" db="UniProtKB">
        <authorList>
            <consortium name="RefSeq"/>
        </authorList>
    </citation>
    <scope>IDENTIFICATION</scope>
    <source>
        <tissue evidence="2">Leaf</tissue>
    </source>
</reference>
<accession>A0ABM0YMF3</accession>